<evidence type="ECO:0000313" key="2">
    <source>
        <dbReference type="EMBL" id="KAJ7710505.1"/>
    </source>
</evidence>
<proteinExistence type="predicted"/>
<evidence type="ECO:0000313" key="3">
    <source>
        <dbReference type="Proteomes" id="UP001221757"/>
    </source>
</evidence>
<feature type="region of interest" description="Disordered" evidence="1">
    <location>
        <begin position="257"/>
        <end position="280"/>
    </location>
</feature>
<dbReference type="AlphaFoldDB" id="A0AAD7H2M3"/>
<accession>A0AAD7H2M3</accession>
<feature type="region of interest" description="Disordered" evidence="1">
    <location>
        <begin position="1"/>
        <end position="31"/>
    </location>
</feature>
<reference evidence="2" key="1">
    <citation type="submission" date="2023-03" db="EMBL/GenBank/DDBJ databases">
        <title>Massive genome expansion in bonnet fungi (Mycena s.s.) driven by repeated elements and novel gene families across ecological guilds.</title>
        <authorList>
            <consortium name="Lawrence Berkeley National Laboratory"/>
            <person name="Harder C.B."/>
            <person name="Miyauchi S."/>
            <person name="Viragh M."/>
            <person name="Kuo A."/>
            <person name="Thoen E."/>
            <person name="Andreopoulos B."/>
            <person name="Lu D."/>
            <person name="Skrede I."/>
            <person name="Drula E."/>
            <person name="Henrissat B."/>
            <person name="Morin E."/>
            <person name="Kohler A."/>
            <person name="Barry K."/>
            <person name="LaButti K."/>
            <person name="Morin E."/>
            <person name="Salamov A."/>
            <person name="Lipzen A."/>
            <person name="Mereny Z."/>
            <person name="Hegedus B."/>
            <person name="Baldrian P."/>
            <person name="Stursova M."/>
            <person name="Weitz H."/>
            <person name="Taylor A."/>
            <person name="Grigoriev I.V."/>
            <person name="Nagy L.G."/>
            <person name="Martin F."/>
            <person name="Kauserud H."/>
        </authorList>
    </citation>
    <scope>NUCLEOTIDE SEQUENCE</scope>
    <source>
        <strain evidence="2">CBHHK067</strain>
    </source>
</reference>
<gene>
    <name evidence="2" type="ORF">B0H17DRAFT_2342</name>
</gene>
<protein>
    <submittedName>
        <fullName evidence="2">Uncharacterized protein</fullName>
    </submittedName>
</protein>
<keyword evidence="3" id="KW-1185">Reference proteome</keyword>
<evidence type="ECO:0000256" key="1">
    <source>
        <dbReference type="SAM" id="MobiDB-lite"/>
    </source>
</evidence>
<feature type="region of interest" description="Disordered" evidence="1">
    <location>
        <begin position="45"/>
        <end position="159"/>
    </location>
</feature>
<feature type="compositionally biased region" description="Basic and acidic residues" evidence="1">
    <location>
        <begin position="266"/>
        <end position="280"/>
    </location>
</feature>
<organism evidence="2 3">
    <name type="scientific">Mycena rosella</name>
    <name type="common">Pink bonnet</name>
    <name type="synonym">Agaricus rosellus</name>
    <dbReference type="NCBI Taxonomy" id="1033263"/>
    <lineage>
        <taxon>Eukaryota</taxon>
        <taxon>Fungi</taxon>
        <taxon>Dikarya</taxon>
        <taxon>Basidiomycota</taxon>
        <taxon>Agaricomycotina</taxon>
        <taxon>Agaricomycetes</taxon>
        <taxon>Agaricomycetidae</taxon>
        <taxon>Agaricales</taxon>
        <taxon>Marasmiineae</taxon>
        <taxon>Mycenaceae</taxon>
        <taxon>Mycena</taxon>
    </lineage>
</organism>
<comment type="caution">
    <text evidence="2">The sequence shown here is derived from an EMBL/GenBank/DDBJ whole genome shotgun (WGS) entry which is preliminary data.</text>
</comment>
<sequence length="280" mass="31100">MAPPTSTPRLATTPRARLPSTPRLGRATPRERVRLTRLIQRRVHRLPRVSSATPRLHIVRPRTLPRKSSRRMSSTRRSSTRRISTPPALNSRRHIRDAPLLDSSTGSPTRAPRLACCVGHTRRQTKLGAPDSVQSASERARSTRPADSDSVASTDSTRDALHIDTRLRLRRVTGGPAPCLLTPPAPDLHNGAALLDSRRRTLRTEVASRTGSGSGAAWRWRHERALDAPELRTTSHRLPHFHIHIGSARTDTFIASPRAPRVRKSTVRELRPSPDAQKGK</sequence>
<feature type="compositionally biased region" description="Basic residues" evidence="1">
    <location>
        <begin position="57"/>
        <end position="80"/>
    </location>
</feature>
<dbReference type="Proteomes" id="UP001221757">
    <property type="component" value="Unassembled WGS sequence"/>
</dbReference>
<name>A0AAD7H2M3_MYCRO</name>
<dbReference type="EMBL" id="JARKIE010000001">
    <property type="protein sequence ID" value="KAJ7710505.1"/>
    <property type="molecule type" value="Genomic_DNA"/>
</dbReference>
<feature type="compositionally biased region" description="Basic and acidic residues" evidence="1">
    <location>
        <begin position="138"/>
        <end position="147"/>
    </location>
</feature>